<organism evidence="1 3">
    <name type="scientific">Phytophthora cactorum</name>
    <dbReference type="NCBI Taxonomy" id="29920"/>
    <lineage>
        <taxon>Eukaryota</taxon>
        <taxon>Sar</taxon>
        <taxon>Stramenopiles</taxon>
        <taxon>Oomycota</taxon>
        <taxon>Peronosporomycetes</taxon>
        <taxon>Peronosporales</taxon>
        <taxon>Peronosporaceae</taxon>
        <taxon>Phytophthora</taxon>
    </lineage>
</organism>
<dbReference type="Proteomes" id="UP000736787">
    <property type="component" value="Unassembled WGS sequence"/>
</dbReference>
<reference evidence="1" key="1">
    <citation type="submission" date="2018-10" db="EMBL/GenBank/DDBJ databases">
        <title>Effector identification in a new, highly contiguous assembly of the strawberry crown rot pathogen Phytophthora cactorum.</title>
        <authorList>
            <person name="Armitage A.D."/>
            <person name="Nellist C.F."/>
            <person name="Bates H."/>
            <person name="Vickerstaff R.J."/>
            <person name="Harrison R.J."/>
        </authorList>
    </citation>
    <scope>NUCLEOTIDE SEQUENCE</scope>
    <source>
        <strain evidence="1">4032</strain>
        <strain evidence="2">4040</strain>
    </source>
</reference>
<comment type="caution">
    <text evidence="1">The sequence shown here is derived from an EMBL/GenBank/DDBJ whole genome shotgun (WGS) entry which is preliminary data.</text>
</comment>
<accession>A0A8T1K2H1</accession>
<evidence type="ECO:0000313" key="2">
    <source>
        <dbReference type="EMBL" id="KAG2907518.1"/>
    </source>
</evidence>
<protein>
    <submittedName>
        <fullName evidence="1">Uncharacterized protein</fullName>
    </submittedName>
</protein>
<dbReference type="EMBL" id="RCMI01001202">
    <property type="protein sequence ID" value="KAG2888653.1"/>
    <property type="molecule type" value="Genomic_DNA"/>
</dbReference>
<dbReference type="EMBL" id="RCMK01000926">
    <property type="protein sequence ID" value="KAG2907518.1"/>
    <property type="molecule type" value="Genomic_DNA"/>
</dbReference>
<name>A0A8T1K2H1_9STRA</name>
<dbReference type="AlphaFoldDB" id="A0A8T1K2H1"/>
<gene>
    <name evidence="1" type="ORF">PC115_g19972</name>
    <name evidence="2" type="ORF">PC117_g20198</name>
</gene>
<evidence type="ECO:0000313" key="3">
    <source>
        <dbReference type="Proteomes" id="UP000774804"/>
    </source>
</evidence>
<dbReference type="InterPro" id="IPR029052">
    <property type="entry name" value="Metallo-depent_PP-like"/>
</dbReference>
<dbReference type="Proteomes" id="UP000774804">
    <property type="component" value="Unassembled WGS sequence"/>
</dbReference>
<evidence type="ECO:0000313" key="1">
    <source>
        <dbReference type="EMBL" id="KAG2888653.1"/>
    </source>
</evidence>
<dbReference type="Gene3D" id="3.60.21.10">
    <property type="match status" value="1"/>
</dbReference>
<proteinExistence type="predicted"/>
<sequence length="55" mass="6026">MNVEAAASISPKAIIGHGDSFYWNGINSLEERDGRIQASFEAKYDGYSISKLFLG</sequence>